<organism evidence="2">
    <name type="scientific">marine sediment metagenome</name>
    <dbReference type="NCBI Taxonomy" id="412755"/>
    <lineage>
        <taxon>unclassified sequences</taxon>
        <taxon>metagenomes</taxon>
        <taxon>ecological metagenomes</taxon>
    </lineage>
</organism>
<feature type="non-terminal residue" evidence="2">
    <location>
        <position position="1"/>
    </location>
</feature>
<dbReference type="InterPro" id="IPR029055">
    <property type="entry name" value="Ntn_hydrolases_N"/>
</dbReference>
<keyword evidence="1" id="KW-0175">Coiled coil</keyword>
<dbReference type="Pfam" id="PF01804">
    <property type="entry name" value="Penicil_amidase"/>
    <property type="match status" value="1"/>
</dbReference>
<evidence type="ECO:0008006" key="3">
    <source>
        <dbReference type="Google" id="ProtNLM"/>
    </source>
</evidence>
<protein>
    <recommendedName>
        <fullName evidence="3">Penicillin acylase family protein</fullName>
    </recommendedName>
</protein>
<comment type="caution">
    <text evidence="2">The sequence shown here is derived from an EMBL/GenBank/DDBJ whole genome shotgun (WGS) entry which is preliminary data.</text>
</comment>
<proteinExistence type="predicted"/>
<dbReference type="GO" id="GO:0017000">
    <property type="term" value="P:antibiotic biosynthetic process"/>
    <property type="evidence" value="ECO:0007669"/>
    <property type="project" value="InterPro"/>
</dbReference>
<dbReference type="PANTHER" id="PTHR34218:SF4">
    <property type="entry name" value="ACYL-HOMOSERINE LACTONE ACYLASE QUIP"/>
    <property type="match status" value="1"/>
</dbReference>
<dbReference type="InterPro" id="IPR002692">
    <property type="entry name" value="S45"/>
</dbReference>
<evidence type="ECO:0000313" key="2">
    <source>
        <dbReference type="EMBL" id="GAG97125.1"/>
    </source>
</evidence>
<dbReference type="PANTHER" id="PTHR34218">
    <property type="entry name" value="PEPTIDASE S45 PENICILLIN AMIDASE"/>
    <property type="match status" value="1"/>
</dbReference>
<feature type="coiled-coil region" evidence="1">
    <location>
        <begin position="32"/>
        <end position="60"/>
    </location>
</feature>
<dbReference type="EMBL" id="BART01021180">
    <property type="protein sequence ID" value="GAG97125.1"/>
    <property type="molecule type" value="Genomic_DNA"/>
</dbReference>
<dbReference type="SUPFAM" id="SSF56235">
    <property type="entry name" value="N-terminal nucleophile aminohydrolases (Ntn hydrolases)"/>
    <property type="match status" value="1"/>
</dbReference>
<evidence type="ECO:0000256" key="1">
    <source>
        <dbReference type="SAM" id="Coils"/>
    </source>
</evidence>
<accession>X1BQ46</accession>
<name>X1BQ46_9ZZZZ</name>
<sequence>EESLKIILVPLIGKELFDMYLTSNPFELKRLFKIYEDNVKELEENLLTALENTIKVLSEKFTPDVNKWKWGDLHKVILAHPFSQANEAAKMLNIGPFKIGGDSNTLRNGAYSPINNYENIVGPSYRQIHDLSDWDKSIGVIPGGQSGLPFHKHYKDLMKLWVRGKYIPLLYTKESISKNLEGTFKLIPN</sequence>
<dbReference type="AlphaFoldDB" id="X1BQ46"/>
<reference evidence="2" key="1">
    <citation type="journal article" date="2014" name="Front. Microbiol.">
        <title>High frequency of phylogenetically diverse reductive dehalogenase-homologous genes in deep subseafloor sedimentary metagenomes.</title>
        <authorList>
            <person name="Kawai M."/>
            <person name="Futagami T."/>
            <person name="Toyoda A."/>
            <person name="Takaki Y."/>
            <person name="Nishi S."/>
            <person name="Hori S."/>
            <person name="Arai W."/>
            <person name="Tsubouchi T."/>
            <person name="Morono Y."/>
            <person name="Uchiyama I."/>
            <person name="Ito T."/>
            <person name="Fujiyama A."/>
            <person name="Inagaki F."/>
            <person name="Takami H."/>
        </authorList>
    </citation>
    <scope>NUCLEOTIDE SEQUENCE</scope>
    <source>
        <strain evidence="2">Expedition CK06-06</strain>
    </source>
</reference>
<dbReference type="Gene3D" id="3.60.20.10">
    <property type="entry name" value="Glutamine Phosphoribosylpyrophosphate, subunit 1, domain 1"/>
    <property type="match status" value="1"/>
</dbReference>
<dbReference type="GO" id="GO:0016787">
    <property type="term" value="F:hydrolase activity"/>
    <property type="evidence" value="ECO:0007669"/>
    <property type="project" value="InterPro"/>
</dbReference>
<gene>
    <name evidence="2" type="ORF">S01H4_39157</name>
</gene>